<dbReference type="SUPFAM" id="SSF49464">
    <property type="entry name" value="Carboxypeptidase regulatory domain-like"/>
    <property type="match status" value="1"/>
</dbReference>
<sequence length="252" mass="27901">MNRTAARRPRRLLTLLLGVVLGLGVVVLPAGGAGAAVTPTLTLALSRSTGVFWDTQGPAIADDEFRVTGYLRDDQGRPMAGRTIRLLQKRTHTESDYRLLTQKATTDANGRYVFDRRVVATAAYATYFAGDTDDTDGTYGEVRSDVARRIRAMRDFNAGKRRVDGKLYFRGDVNPGWGGRRVVLQRQTCRTCAWRTVASRTAGRGGGWSFRVTYPAKVGPVWRWQAVLAAAGDFERSYSAQLTTQRVYTRKG</sequence>
<evidence type="ECO:0000313" key="1">
    <source>
        <dbReference type="EMBL" id="MDR7361672.1"/>
    </source>
</evidence>
<organism evidence="1 2">
    <name type="scientific">Nocardioides marmoribigeumensis</name>
    <dbReference type="NCBI Taxonomy" id="433649"/>
    <lineage>
        <taxon>Bacteria</taxon>
        <taxon>Bacillati</taxon>
        <taxon>Actinomycetota</taxon>
        <taxon>Actinomycetes</taxon>
        <taxon>Propionibacteriales</taxon>
        <taxon>Nocardioidaceae</taxon>
        <taxon>Nocardioides</taxon>
    </lineage>
</organism>
<dbReference type="RefSeq" id="WP_310299978.1">
    <property type="nucleotide sequence ID" value="NZ_BAAAPS010000001.1"/>
</dbReference>
<name>A0ABU2BSQ5_9ACTN</name>
<keyword evidence="2" id="KW-1185">Reference proteome</keyword>
<proteinExistence type="predicted"/>
<dbReference type="InterPro" id="IPR008969">
    <property type="entry name" value="CarboxyPept-like_regulatory"/>
</dbReference>
<reference evidence="1 2" key="1">
    <citation type="submission" date="2023-07" db="EMBL/GenBank/DDBJ databases">
        <title>Sequencing the genomes of 1000 actinobacteria strains.</title>
        <authorList>
            <person name="Klenk H.-P."/>
        </authorList>
    </citation>
    <scope>NUCLEOTIDE SEQUENCE [LARGE SCALE GENOMIC DNA]</scope>
    <source>
        <strain evidence="1 2">DSM 19426</strain>
    </source>
</reference>
<comment type="caution">
    <text evidence="1">The sequence shown here is derived from an EMBL/GenBank/DDBJ whole genome shotgun (WGS) entry which is preliminary data.</text>
</comment>
<evidence type="ECO:0000313" key="2">
    <source>
        <dbReference type="Proteomes" id="UP001183648"/>
    </source>
</evidence>
<dbReference type="EMBL" id="JAVDYG010000001">
    <property type="protein sequence ID" value="MDR7361672.1"/>
    <property type="molecule type" value="Genomic_DNA"/>
</dbReference>
<evidence type="ECO:0008006" key="3">
    <source>
        <dbReference type="Google" id="ProtNLM"/>
    </source>
</evidence>
<accession>A0ABU2BSQ5</accession>
<protein>
    <recommendedName>
        <fullName evidence="3">Carboxypeptidase regulatory-like domain-containing protein</fullName>
    </recommendedName>
</protein>
<gene>
    <name evidence="1" type="ORF">J2S63_001225</name>
</gene>
<dbReference type="Proteomes" id="UP001183648">
    <property type="component" value="Unassembled WGS sequence"/>
</dbReference>